<gene>
    <name evidence="1" type="ORF">OUZ56_031650</name>
</gene>
<reference evidence="1 2" key="1">
    <citation type="journal article" date="2023" name="Nucleic Acids Res.">
        <title>The hologenome of Daphnia magna reveals possible DNA methylation and microbiome-mediated evolution of the host genome.</title>
        <authorList>
            <person name="Chaturvedi A."/>
            <person name="Li X."/>
            <person name="Dhandapani V."/>
            <person name="Marshall H."/>
            <person name="Kissane S."/>
            <person name="Cuenca-Cambronero M."/>
            <person name="Asole G."/>
            <person name="Calvet F."/>
            <person name="Ruiz-Romero M."/>
            <person name="Marangio P."/>
            <person name="Guigo R."/>
            <person name="Rago D."/>
            <person name="Mirbahai L."/>
            <person name="Eastwood N."/>
            <person name="Colbourne J.K."/>
            <person name="Zhou J."/>
            <person name="Mallon E."/>
            <person name="Orsini L."/>
        </authorList>
    </citation>
    <scope>NUCLEOTIDE SEQUENCE [LARGE SCALE GENOMIC DNA]</scope>
    <source>
        <strain evidence="1">LRV0_1</strain>
    </source>
</reference>
<evidence type="ECO:0000313" key="1">
    <source>
        <dbReference type="EMBL" id="KAK4016687.1"/>
    </source>
</evidence>
<sequence>MSRQRRAFNTFFSSQSFIGVEKSITRSFNFAVHDFYFLTSPDKFKEAFKRKLRPHFTVHFKVREKGQIGSIKLKKLLSEMTGGVIQSNCKRPRGFWRVQSSGAQIGICHLETAVGA</sequence>
<dbReference type="EMBL" id="JAOYFB010000005">
    <property type="protein sequence ID" value="KAK4016687.1"/>
    <property type="molecule type" value="Genomic_DNA"/>
</dbReference>
<name>A0ABQ9ZUU3_9CRUS</name>
<protein>
    <submittedName>
        <fullName evidence="1">Uncharacterized protein</fullName>
    </submittedName>
</protein>
<organism evidence="1 2">
    <name type="scientific">Daphnia magna</name>
    <dbReference type="NCBI Taxonomy" id="35525"/>
    <lineage>
        <taxon>Eukaryota</taxon>
        <taxon>Metazoa</taxon>
        <taxon>Ecdysozoa</taxon>
        <taxon>Arthropoda</taxon>
        <taxon>Crustacea</taxon>
        <taxon>Branchiopoda</taxon>
        <taxon>Diplostraca</taxon>
        <taxon>Cladocera</taxon>
        <taxon>Anomopoda</taxon>
        <taxon>Daphniidae</taxon>
        <taxon>Daphnia</taxon>
    </lineage>
</organism>
<keyword evidence="2" id="KW-1185">Reference proteome</keyword>
<comment type="caution">
    <text evidence="1">The sequence shown here is derived from an EMBL/GenBank/DDBJ whole genome shotgun (WGS) entry which is preliminary data.</text>
</comment>
<evidence type="ECO:0000313" key="2">
    <source>
        <dbReference type="Proteomes" id="UP001234178"/>
    </source>
</evidence>
<accession>A0ABQ9ZUU3</accession>
<proteinExistence type="predicted"/>
<dbReference type="Proteomes" id="UP001234178">
    <property type="component" value="Unassembled WGS sequence"/>
</dbReference>